<comment type="similarity">
    <text evidence="2">Belongs to the major facilitator superfamily. Monocarboxylate porter (TC 2.A.1.13) family.</text>
</comment>
<dbReference type="Proteomes" id="UP001140453">
    <property type="component" value="Unassembled WGS sequence"/>
</dbReference>
<feature type="transmembrane region" description="Helical" evidence="4">
    <location>
        <begin position="349"/>
        <end position="373"/>
    </location>
</feature>
<feature type="transmembrane region" description="Helical" evidence="4">
    <location>
        <begin position="319"/>
        <end position="343"/>
    </location>
</feature>
<feature type="transmembrane region" description="Helical" evidence="4">
    <location>
        <begin position="481"/>
        <end position="500"/>
    </location>
</feature>
<feature type="compositionally biased region" description="Basic and acidic residues" evidence="3">
    <location>
        <begin position="23"/>
        <end position="37"/>
    </location>
</feature>
<evidence type="ECO:0000256" key="2">
    <source>
        <dbReference type="ARBA" id="ARBA00006727"/>
    </source>
</evidence>
<gene>
    <name evidence="6" type="ORF">N0V93_008442</name>
</gene>
<dbReference type="InterPro" id="IPR036259">
    <property type="entry name" value="MFS_trans_sf"/>
</dbReference>
<dbReference type="PANTHER" id="PTHR11360">
    <property type="entry name" value="MONOCARBOXYLATE TRANSPORTER"/>
    <property type="match status" value="1"/>
</dbReference>
<name>A0A9W8YN02_9PEZI</name>
<accession>A0A9W8YN02</accession>
<evidence type="ECO:0000259" key="5">
    <source>
        <dbReference type="PROSITE" id="PS50850"/>
    </source>
</evidence>
<dbReference type="CDD" id="cd17352">
    <property type="entry name" value="MFS_MCT_SLC16"/>
    <property type="match status" value="1"/>
</dbReference>
<dbReference type="PROSITE" id="PS50850">
    <property type="entry name" value="MFS"/>
    <property type="match status" value="1"/>
</dbReference>
<feature type="transmembrane region" description="Helical" evidence="4">
    <location>
        <begin position="278"/>
        <end position="298"/>
    </location>
</feature>
<dbReference type="AlphaFoldDB" id="A0A9W8YN02"/>
<dbReference type="GO" id="GO:0022857">
    <property type="term" value="F:transmembrane transporter activity"/>
    <property type="evidence" value="ECO:0007669"/>
    <property type="project" value="InterPro"/>
</dbReference>
<dbReference type="PANTHER" id="PTHR11360:SF130">
    <property type="entry name" value="MAJOR FACILITATOR SUPERFAMILY (MFS) PROFILE DOMAIN-CONTAINING PROTEIN-RELATED"/>
    <property type="match status" value="1"/>
</dbReference>
<organism evidence="6 7">
    <name type="scientific">Gnomoniopsis smithogilvyi</name>
    <dbReference type="NCBI Taxonomy" id="1191159"/>
    <lineage>
        <taxon>Eukaryota</taxon>
        <taxon>Fungi</taxon>
        <taxon>Dikarya</taxon>
        <taxon>Ascomycota</taxon>
        <taxon>Pezizomycotina</taxon>
        <taxon>Sordariomycetes</taxon>
        <taxon>Sordariomycetidae</taxon>
        <taxon>Diaporthales</taxon>
        <taxon>Gnomoniaceae</taxon>
        <taxon>Gnomoniopsis</taxon>
    </lineage>
</organism>
<sequence>MSRSSISSTYRRSDIDGMSSGHEASERGDTDLEKQEPSDGESPMRTLTRDSNSQALPGVQLNQHGMHDIAEHTEPWKTDEDPRQSASGREGIAGAIERVISRTSTKSSWNPGPPPDGGKKAWMAVAAGHLVIMNTWGYINSFGLFQTYYSTTLDLPPSTIAWIGSIQVFLLFFIGTFTGRLTDAGYFRPIFILGTAFQMLGIFTTSVCTAYWQLFLAQGVCMGIGNGCLFCPAMATVSTYFSKKRGLAIGMTACGSATGGLIFPAMARQLLPTVGFGWTIRAIGFVQLVGLLLGNFGLKTRVPPRKTGALVEWAAFKELEYTFYAAGSFMCFLGVYFAFYYIASFSRDIIGFSYTDSLNLLLLLNGIGIIGRLGPNYLADRYGPINIFIPTALIAGVCQLTWIAVSSPGGLYAWTVFFGIAAGGIQSLFPAGLSSLTTDLRKSGTRMGMVFTINSFATLTGPPIAGALITRCGGVYYGAQAYAGGVMLCGAGFMLAARVVRTRRVGGGWKVKV</sequence>
<dbReference type="InterPro" id="IPR050327">
    <property type="entry name" value="Proton-linked_MCT"/>
</dbReference>
<comment type="caution">
    <text evidence="6">The sequence shown here is derived from an EMBL/GenBank/DDBJ whole genome shotgun (WGS) entry which is preliminary data.</text>
</comment>
<keyword evidence="4" id="KW-1133">Transmembrane helix</keyword>
<feature type="transmembrane region" description="Helical" evidence="4">
    <location>
        <begin position="247"/>
        <end position="266"/>
    </location>
</feature>
<dbReference type="GO" id="GO:0016020">
    <property type="term" value="C:membrane"/>
    <property type="evidence" value="ECO:0007669"/>
    <property type="project" value="UniProtKB-SubCell"/>
</dbReference>
<proteinExistence type="inferred from homology"/>
<feature type="transmembrane region" description="Helical" evidence="4">
    <location>
        <begin position="448"/>
        <end position="469"/>
    </location>
</feature>
<evidence type="ECO:0000313" key="6">
    <source>
        <dbReference type="EMBL" id="KAJ4387839.1"/>
    </source>
</evidence>
<evidence type="ECO:0000313" key="7">
    <source>
        <dbReference type="Proteomes" id="UP001140453"/>
    </source>
</evidence>
<feature type="domain" description="Major facilitator superfamily (MFS) profile" evidence="5">
    <location>
        <begin position="121"/>
        <end position="504"/>
    </location>
</feature>
<comment type="subcellular location">
    <subcellularLocation>
        <location evidence="1">Membrane</location>
        <topology evidence="1">Multi-pass membrane protein</topology>
    </subcellularLocation>
</comment>
<reference evidence="6" key="1">
    <citation type="submission" date="2022-10" db="EMBL/GenBank/DDBJ databases">
        <title>Tapping the CABI collections for fungal endophytes: first genome assemblies for Collariella, Neodidymelliopsis, Ascochyta clinopodiicola, Didymella pomorum, Didymosphaeria variabile, Neocosmospora piperis and Neocucurbitaria cava.</title>
        <authorList>
            <person name="Hill R."/>
        </authorList>
    </citation>
    <scope>NUCLEOTIDE SEQUENCE</scope>
    <source>
        <strain evidence="6">IMI 355082</strain>
    </source>
</reference>
<dbReference type="SUPFAM" id="SSF103473">
    <property type="entry name" value="MFS general substrate transporter"/>
    <property type="match status" value="1"/>
</dbReference>
<feature type="transmembrane region" description="Helical" evidence="4">
    <location>
        <begin position="121"/>
        <end position="139"/>
    </location>
</feature>
<dbReference type="InterPro" id="IPR020846">
    <property type="entry name" value="MFS_dom"/>
</dbReference>
<evidence type="ECO:0000256" key="3">
    <source>
        <dbReference type="SAM" id="MobiDB-lite"/>
    </source>
</evidence>
<keyword evidence="7" id="KW-1185">Reference proteome</keyword>
<feature type="transmembrane region" description="Helical" evidence="4">
    <location>
        <begin position="186"/>
        <end position="204"/>
    </location>
</feature>
<feature type="transmembrane region" description="Helical" evidence="4">
    <location>
        <begin position="159"/>
        <end position="179"/>
    </location>
</feature>
<feature type="transmembrane region" description="Helical" evidence="4">
    <location>
        <begin position="210"/>
        <end position="235"/>
    </location>
</feature>
<feature type="transmembrane region" description="Helical" evidence="4">
    <location>
        <begin position="385"/>
        <end position="405"/>
    </location>
</feature>
<evidence type="ECO:0000256" key="1">
    <source>
        <dbReference type="ARBA" id="ARBA00004141"/>
    </source>
</evidence>
<protein>
    <recommendedName>
        <fullName evidence="5">Major facilitator superfamily (MFS) profile domain-containing protein</fullName>
    </recommendedName>
</protein>
<feature type="region of interest" description="Disordered" evidence="3">
    <location>
        <begin position="1"/>
        <end position="57"/>
    </location>
</feature>
<dbReference type="EMBL" id="JAPEVB010000005">
    <property type="protein sequence ID" value="KAJ4387839.1"/>
    <property type="molecule type" value="Genomic_DNA"/>
</dbReference>
<keyword evidence="4" id="KW-0472">Membrane</keyword>
<evidence type="ECO:0000256" key="4">
    <source>
        <dbReference type="SAM" id="Phobius"/>
    </source>
</evidence>
<keyword evidence="4" id="KW-0812">Transmembrane</keyword>
<dbReference type="Pfam" id="PF07690">
    <property type="entry name" value="MFS_1"/>
    <property type="match status" value="1"/>
</dbReference>
<dbReference type="InterPro" id="IPR011701">
    <property type="entry name" value="MFS"/>
</dbReference>
<dbReference type="Gene3D" id="1.20.1250.20">
    <property type="entry name" value="MFS general substrate transporter like domains"/>
    <property type="match status" value="1"/>
</dbReference>
<feature type="transmembrane region" description="Helical" evidence="4">
    <location>
        <begin position="411"/>
        <end position="436"/>
    </location>
</feature>
<feature type="compositionally biased region" description="Low complexity" evidence="3">
    <location>
        <begin position="1"/>
        <end position="10"/>
    </location>
</feature>
<dbReference type="OrthoDB" id="5212574at2759"/>